<sequence length="434" mass="46174">MTSTLSTLRGMLSKEVQSSRYVGLTTTSAGDAGGTTLIDTGLNSLPSGGDNDFCLGMYVLITELVTGGPAVGESQQVTAYVASTSTITTAAFSAQVKTGTNFELHRYDPTDMDTAINNAVELLYPHLHVPYRSVTLVVDDLLSNGSLDTFSTTFTGWTNIGTPTLAAETTRKVHGTGSASITASGATEGIEQNLFTAVNIKEVVGKTLHVRGWVFATVASAARLRVTFDGATYTNGAWQAGDAEWENDDTQYIDVAVPADATEMTVSCEVTDGNVAYFDLVRAWIDPVYTYTIPSSVAKGPYSVSIAQSLDEPSGLFSTITGYKVEEDSSGRYIVINDALPSGYVLKITGVGPLSTMSTDAGTTEVDAPRTQLVVARAAQWLFEQLAADSPGDGSEFYVSQARRYEQRTQQLLATPGMRMRTGGATRSVSWSYG</sequence>
<dbReference type="AlphaFoldDB" id="A0A6M3LH07"/>
<dbReference type="EMBL" id="MT143207">
    <property type="protein sequence ID" value="QJA94150.1"/>
    <property type="molecule type" value="Genomic_DNA"/>
</dbReference>
<evidence type="ECO:0000313" key="1">
    <source>
        <dbReference type="EMBL" id="QJA94150.1"/>
    </source>
</evidence>
<dbReference type="Gene3D" id="2.60.120.260">
    <property type="entry name" value="Galactose-binding domain-like"/>
    <property type="match status" value="1"/>
</dbReference>
<name>A0A6M3LH07_9ZZZZ</name>
<organism evidence="1">
    <name type="scientific">viral metagenome</name>
    <dbReference type="NCBI Taxonomy" id="1070528"/>
    <lineage>
        <taxon>unclassified sequences</taxon>
        <taxon>metagenomes</taxon>
        <taxon>organismal metagenomes</taxon>
    </lineage>
</organism>
<proteinExistence type="predicted"/>
<gene>
    <name evidence="1" type="ORF">MM415B03960_0008</name>
</gene>
<accession>A0A6M3LH07</accession>
<reference evidence="1" key="1">
    <citation type="submission" date="2020-03" db="EMBL/GenBank/DDBJ databases">
        <title>The deep terrestrial virosphere.</title>
        <authorList>
            <person name="Holmfeldt K."/>
            <person name="Nilsson E."/>
            <person name="Simone D."/>
            <person name="Lopez-Fernandez M."/>
            <person name="Wu X."/>
            <person name="de Brujin I."/>
            <person name="Lundin D."/>
            <person name="Andersson A."/>
            <person name="Bertilsson S."/>
            <person name="Dopson M."/>
        </authorList>
    </citation>
    <scope>NUCLEOTIDE SEQUENCE</scope>
    <source>
        <strain evidence="1">MM415B03960</strain>
    </source>
</reference>
<protein>
    <submittedName>
        <fullName evidence="1">Uncharacterized protein</fullName>
    </submittedName>
</protein>